<evidence type="ECO:0000256" key="1">
    <source>
        <dbReference type="ARBA" id="ARBA00022692"/>
    </source>
</evidence>
<feature type="transmembrane region" description="Helical" evidence="4">
    <location>
        <begin position="256"/>
        <end position="279"/>
    </location>
</feature>
<sequence>MTPADAAKTGWKPAEVRILALVSGGHLVSHFHQLVLPPLFPMLRDALGVGFVELGLALTLFNVVTALVQAPMGLLVDRHGARPVLVGGLALAAVALLLPALFGGYAALLASSALLGVANAVYHPADYDMLSRAIGEARTGRAFSIHTFAGFLGGAIAPGAMLGFAALLGPLWALAAAGLLGLLAAVPLALMPEEGRPTAAKRPHGAVAAAPAAGGLRAVLTPAVVMLTVFFTLLSLSTGGVQNFSVVALAGVHDVSFAAATAALTAWLSLSALGVLAGGIVADRTRRHGEVAALGFGGTAALVLLVALVPMPDLALAAALGLAGFLAGMIMPSRDMLVRAAAPPGATGRVFGVVTTGFNIGGALGPVLYGWLMDHGLPRAVFLAAVGFMVLTMALALASEHGRRRRSRAAAAPAE</sequence>
<keyword evidence="2 4" id="KW-1133">Transmembrane helix</keyword>
<feature type="transmembrane region" description="Helical" evidence="4">
    <location>
        <begin position="143"/>
        <end position="165"/>
    </location>
</feature>
<comment type="caution">
    <text evidence="6">The sequence shown here is derived from an EMBL/GenBank/DDBJ whole genome shotgun (WGS) entry which is preliminary data.</text>
</comment>
<feature type="transmembrane region" description="Helical" evidence="4">
    <location>
        <begin position="104"/>
        <end position="122"/>
    </location>
</feature>
<dbReference type="EMBL" id="BAAAFZ010000082">
    <property type="protein sequence ID" value="GAA0602456.1"/>
    <property type="molecule type" value="Genomic_DNA"/>
</dbReference>
<accession>A0ABN1G1S2</accession>
<protein>
    <submittedName>
        <fullName evidence="6">MFS transporter</fullName>
    </submittedName>
</protein>
<dbReference type="Gene3D" id="1.20.1250.20">
    <property type="entry name" value="MFS general substrate transporter like domains"/>
    <property type="match status" value="2"/>
</dbReference>
<evidence type="ECO:0000313" key="6">
    <source>
        <dbReference type="EMBL" id="GAA0602456.1"/>
    </source>
</evidence>
<feature type="transmembrane region" description="Helical" evidence="4">
    <location>
        <begin position="291"/>
        <end position="308"/>
    </location>
</feature>
<feature type="transmembrane region" description="Helical" evidence="4">
    <location>
        <begin position="80"/>
        <end position="98"/>
    </location>
</feature>
<evidence type="ECO:0000313" key="7">
    <source>
        <dbReference type="Proteomes" id="UP001501588"/>
    </source>
</evidence>
<evidence type="ECO:0000256" key="2">
    <source>
        <dbReference type="ARBA" id="ARBA00022989"/>
    </source>
</evidence>
<dbReference type="PANTHER" id="PTHR43129">
    <property type="entry name" value="FOSMIDOMYCIN RESISTANCE PROTEIN"/>
    <property type="match status" value="1"/>
</dbReference>
<organism evidence="6 7">
    <name type="scientific">Craurococcus roseus</name>
    <dbReference type="NCBI Taxonomy" id="77585"/>
    <lineage>
        <taxon>Bacteria</taxon>
        <taxon>Pseudomonadati</taxon>
        <taxon>Pseudomonadota</taxon>
        <taxon>Alphaproteobacteria</taxon>
        <taxon>Acetobacterales</taxon>
        <taxon>Acetobacteraceae</taxon>
        <taxon>Craurococcus</taxon>
    </lineage>
</organism>
<name>A0ABN1G1S2_9PROT</name>
<dbReference type="RefSeq" id="WP_343897705.1">
    <property type="nucleotide sequence ID" value="NZ_BAAAFZ010000082.1"/>
</dbReference>
<dbReference type="PROSITE" id="PS50850">
    <property type="entry name" value="MFS"/>
    <property type="match status" value="1"/>
</dbReference>
<dbReference type="InterPro" id="IPR020846">
    <property type="entry name" value="MFS_dom"/>
</dbReference>
<evidence type="ECO:0000256" key="3">
    <source>
        <dbReference type="ARBA" id="ARBA00023136"/>
    </source>
</evidence>
<keyword evidence="1 4" id="KW-0812">Transmembrane</keyword>
<dbReference type="InterPro" id="IPR036259">
    <property type="entry name" value="MFS_trans_sf"/>
</dbReference>
<keyword evidence="7" id="KW-1185">Reference proteome</keyword>
<feature type="transmembrane region" description="Helical" evidence="4">
    <location>
        <begin position="350"/>
        <end position="371"/>
    </location>
</feature>
<evidence type="ECO:0000256" key="4">
    <source>
        <dbReference type="SAM" id="Phobius"/>
    </source>
</evidence>
<feature type="transmembrane region" description="Helical" evidence="4">
    <location>
        <begin position="314"/>
        <end position="330"/>
    </location>
</feature>
<gene>
    <name evidence="6" type="ORF">GCM10009416_45370</name>
</gene>
<dbReference type="Proteomes" id="UP001501588">
    <property type="component" value="Unassembled WGS sequence"/>
</dbReference>
<evidence type="ECO:0000259" key="5">
    <source>
        <dbReference type="PROSITE" id="PS50850"/>
    </source>
</evidence>
<keyword evidence="3 4" id="KW-0472">Membrane</keyword>
<dbReference type="SUPFAM" id="SSF103473">
    <property type="entry name" value="MFS general substrate transporter"/>
    <property type="match status" value="1"/>
</dbReference>
<proteinExistence type="predicted"/>
<feature type="transmembrane region" description="Helical" evidence="4">
    <location>
        <begin position="377"/>
        <end position="398"/>
    </location>
</feature>
<dbReference type="InterPro" id="IPR011701">
    <property type="entry name" value="MFS"/>
</dbReference>
<reference evidence="6 7" key="1">
    <citation type="journal article" date="2019" name="Int. J. Syst. Evol. Microbiol.">
        <title>The Global Catalogue of Microorganisms (GCM) 10K type strain sequencing project: providing services to taxonomists for standard genome sequencing and annotation.</title>
        <authorList>
            <consortium name="The Broad Institute Genomics Platform"/>
            <consortium name="The Broad Institute Genome Sequencing Center for Infectious Disease"/>
            <person name="Wu L."/>
            <person name="Ma J."/>
        </authorList>
    </citation>
    <scope>NUCLEOTIDE SEQUENCE [LARGE SCALE GENOMIC DNA]</scope>
    <source>
        <strain evidence="6 7">JCM 9933</strain>
    </source>
</reference>
<dbReference type="PANTHER" id="PTHR43129:SF1">
    <property type="entry name" value="FOSMIDOMYCIN RESISTANCE PROTEIN"/>
    <property type="match status" value="1"/>
</dbReference>
<feature type="domain" description="Major facilitator superfamily (MFS) profile" evidence="5">
    <location>
        <begin position="18"/>
        <end position="404"/>
    </location>
</feature>
<feature type="transmembrane region" description="Helical" evidence="4">
    <location>
        <begin position="212"/>
        <end position="236"/>
    </location>
</feature>
<feature type="transmembrane region" description="Helical" evidence="4">
    <location>
        <begin position="171"/>
        <end position="191"/>
    </location>
</feature>
<dbReference type="Pfam" id="PF07690">
    <property type="entry name" value="MFS_1"/>
    <property type="match status" value="1"/>
</dbReference>
<feature type="transmembrane region" description="Helical" evidence="4">
    <location>
        <begin position="46"/>
        <end position="68"/>
    </location>
</feature>